<dbReference type="RefSeq" id="WP_269425802.1">
    <property type="nucleotide sequence ID" value="NZ_JAPWGM010000001.1"/>
</dbReference>
<evidence type="ECO:0000313" key="1">
    <source>
        <dbReference type="EMBL" id="MCZ4242712.1"/>
    </source>
</evidence>
<name>A0ABT4L464_9SPHI</name>
<evidence type="ECO:0000313" key="2">
    <source>
        <dbReference type="Proteomes" id="UP001144347"/>
    </source>
</evidence>
<comment type="caution">
    <text evidence="1">The sequence shown here is derived from an EMBL/GenBank/DDBJ whole genome shotgun (WGS) entry which is preliminary data.</text>
</comment>
<reference evidence="1" key="1">
    <citation type="submission" date="2022-12" db="EMBL/GenBank/DDBJ databases">
        <title>Genome sequence of HCMS5-2.</title>
        <authorList>
            <person name="Woo H."/>
        </authorList>
    </citation>
    <scope>NUCLEOTIDE SEQUENCE</scope>
    <source>
        <strain evidence="1">HCMS5-2</strain>
    </source>
</reference>
<proteinExistence type="predicted"/>
<organism evidence="1 2">
    <name type="scientific">Pedobacter punctiformis</name>
    <dbReference type="NCBI Taxonomy" id="3004097"/>
    <lineage>
        <taxon>Bacteria</taxon>
        <taxon>Pseudomonadati</taxon>
        <taxon>Bacteroidota</taxon>
        <taxon>Sphingobacteriia</taxon>
        <taxon>Sphingobacteriales</taxon>
        <taxon>Sphingobacteriaceae</taxon>
        <taxon>Pedobacter</taxon>
    </lineage>
</organism>
<protein>
    <submittedName>
        <fullName evidence="1">Uncharacterized protein</fullName>
    </submittedName>
</protein>
<keyword evidence="2" id="KW-1185">Reference proteome</keyword>
<dbReference type="EMBL" id="JAPWGM010000001">
    <property type="protein sequence ID" value="MCZ4242712.1"/>
    <property type="molecule type" value="Genomic_DNA"/>
</dbReference>
<gene>
    <name evidence="1" type="ORF">O0955_01735</name>
</gene>
<accession>A0ABT4L464</accession>
<dbReference type="Proteomes" id="UP001144347">
    <property type="component" value="Unassembled WGS sequence"/>
</dbReference>
<sequence>MKKIGNMSILAGVTLNNGFINIVTDKSKNVKNHYIALNPGIFF</sequence>